<proteinExistence type="predicted"/>
<dbReference type="AlphaFoldDB" id="A0A5R9IS33"/>
<dbReference type="Pfam" id="PF12514">
    <property type="entry name" value="DUF3718"/>
    <property type="match status" value="1"/>
</dbReference>
<reference evidence="1 2" key="1">
    <citation type="submission" date="2019-05" db="EMBL/GenBank/DDBJ databases">
        <title>Genome sequences of Thalassotalea litorea 1K03283.</title>
        <authorList>
            <person name="Zhang D."/>
        </authorList>
    </citation>
    <scope>NUCLEOTIDE SEQUENCE [LARGE SCALE GENOMIC DNA]</scope>
    <source>
        <strain evidence="1 2">MCCC 1K03283</strain>
    </source>
</reference>
<dbReference type="Proteomes" id="UP000307790">
    <property type="component" value="Unassembled WGS sequence"/>
</dbReference>
<organism evidence="1 2">
    <name type="scientific">Thalassotalea litorea</name>
    <dbReference type="NCBI Taxonomy" id="2020715"/>
    <lineage>
        <taxon>Bacteria</taxon>
        <taxon>Pseudomonadati</taxon>
        <taxon>Pseudomonadota</taxon>
        <taxon>Gammaproteobacteria</taxon>
        <taxon>Alteromonadales</taxon>
        <taxon>Colwelliaceae</taxon>
        <taxon>Thalassotalea</taxon>
    </lineage>
</organism>
<keyword evidence="2" id="KW-1185">Reference proteome</keyword>
<name>A0A5R9IS33_9GAMM</name>
<accession>A0A5R9IS33</accession>
<protein>
    <submittedName>
        <fullName evidence="1">DUF3718 domain-containing protein</fullName>
    </submittedName>
</protein>
<comment type="caution">
    <text evidence="1">The sequence shown here is derived from an EMBL/GenBank/DDBJ whole genome shotgun (WGS) entry which is preliminary data.</text>
</comment>
<sequence>MKTTHCLIGEYTMKTLNMIATCTATLITLASAQVNAQMDQQVETALQDICQAAKSDNVIRMNKTIKSYRLDHQTVALNVVCNRQDIISFAYDNGASKTADRLQRSVGETQITDLAMLK</sequence>
<dbReference type="InterPro" id="IPR022193">
    <property type="entry name" value="DUF3718"/>
</dbReference>
<evidence type="ECO:0000313" key="2">
    <source>
        <dbReference type="Proteomes" id="UP000307790"/>
    </source>
</evidence>
<evidence type="ECO:0000313" key="1">
    <source>
        <dbReference type="EMBL" id="TLU67293.1"/>
    </source>
</evidence>
<gene>
    <name evidence="1" type="ORF">FE810_03145</name>
</gene>
<dbReference type="EMBL" id="VCBC01000003">
    <property type="protein sequence ID" value="TLU67293.1"/>
    <property type="molecule type" value="Genomic_DNA"/>
</dbReference>
<dbReference type="OrthoDB" id="6401678at2"/>